<gene>
    <name evidence="2" type="primary">YDL057W</name>
    <name evidence="2" type="ORF">ATY40_BA7502663</name>
</gene>
<feature type="domain" description="Tyrosine specific protein phosphatases" evidence="1">
    <location>
        <begin position="451"/>
        <end position="490"/>
    </location>
</feature>
<keyword evidence="3" id="KW-1185">Reference proteome</keyword>
<reference evidence="2 3" key="1">
    <citation type="submission" date="2016-02" db="EMBL/GenBank/DDBJ databases">
        <title>Comparative genomic and transcriptomic foundation for Pichia pastoris.</title>
        <authorList>
            <person name="Love K.R."/>
            <person name="Shah K.A."/>
            <person name="Whittaker C.A."/>
            <person name="Wu J."/>
            <person name="Bartlett M.C."/>
            <person name="Ma D."/>
            <person name="Leeson R.L."/>
            <person name="Priest M."/>
            <person name="Young S.K."/>
            <person name="Love J.C."/>
        </authorList>
    </citation>
    <scope>NUCLEOTIDE SEQUENCE [LARGE SCALE GENOMIC DNA]</scope>
    <source>
        <strain evidence="2 3">ATCC 28485</strain>
    </source>
</reference>
<dbReference type="PANTHER" id="PTHR31126">
    <property type="entry name" value="TYROSINE-PROTEIN PHOSPHATASE"/>
    <property type="match status" value="1"/>
</dbReference>
<dbReference type="SUPFAM" id="SSF52799">
    <property type="entry name" value="(Phosphotyrosine protein) phosphatases II"/>
    <property type="match status" value="1"/>
</dbReference>
<sequence length="618" mass="70507">MTEGKANEVSLWIPVVGSPEKRLAAIITIPNHESVDDAFLKGFSPRTRRLAILMHGLGGHKNYTYHRILAEKLARDLGIFSLRFDFRGCGDSDDNDGDGRPLEQDVQDIESVVKFIEQGGYDGINFTLDALVGHSRGALAMFKWTIQHWERFQKGEKAYNVPNLINCGGRFFGQGLWERCLRNHPDFQTQGGFYIDAMRYGGYQKVFVSKEEIKSLSAQDMSIQFKAHFEPLVNVLSIYGLEDSIIPMQDAAEYGNALGSCHTLKFITGADHNYYGTVKGQIHPEYPTNSRGYVNYNFKVTQLIVDYLSHTESLHRFYKSTKTLKITPRWKKVEGIHNFRSLGGWRIDSNHYVREGLIFRSANTSGVTPKGVEQLRRLGIKAVFDFRSSEEIKNDGRFDADQIEWIHVPAFKDVNLSPDALVMRYKSLLTSWATYKDIYSDTIYQGKASFKKVFEFIRDNENTPILFHCTVGKDRTGLMAMLILLLLGVDETIIAREYELTTIGLAPLKPHIKEKYRHQLKRIIDNLDNDKQGREILVNQITKGRANFDLENDGFENLVSSRYEAMLDTIEVVNKEFGGIQNYMEEHLGFAPEDIKVIKRNLTSNSDSFDIANEISNL</sequence>
<dbReference type="InterPro" id="IPR022742">
    <property type="entry name" value="Hydrolase_4"/>
</dbReference>
<dbReference type="PROSITE" id="PS50056">
    <property type="entry name" value="TYR_PHOSPHATASE_2"/>
    <property type="match status" value="1"/>
</dbReference>
<dbReference type="InterPro" id="IPR016130">
    <property type="entry name" value="Tyr_Pase_AS"/>
</dbReference>
<name>A0A1B2JE17_PICPA</name>
<organism evidence="2 3">
    <name type="scientific">Komagataella pastoris</name>
    <name type="common">Yeast</name>
    <name type="synonym">Pichia pastoris</name>
    <dbReference type="NCBI Taxonomy" id="4922"/>
    <lineage>
        <taxon>Eukaryota</taxon>
        <taxon>Fungi</taxon>
        <taxon>Dikarya</taxon>
        <taxon>Ascomycota</taxon>
        <taxon>Saccharomycotina</taxon>
        <taxon>Pichiomycetes</taxon>
        <taxon>Pichiales</taxon>
        <taxon>Pichiaceae</taxon>
        <taxon>Komagataella</taxon>
    </lineage>
</organism>
<dbReference type="Gene3D" id="3.90.190.10">
    <property type="entry name" value="Protein tyrosine phosphatase superfamily"/>
    <property type="match status" value="1"/>
</dbReference>
<dbReference type="AlphaFoldDB" id="A0A1B2JE17"/>
<dbReference type="Pfam" id="PF13350">
    <property type="entry name" value="Y_phosphatase3"/>
    <property type="match status" value="1"/>
</dbReference>
<evidence type="ECO:0000313" key="3">
    <source>
        <dbReference type="Proteomes" id="UP000094565"/>
    </source>
</evidence>
<proteinExistence type="predicted"/>
<dbReference type="Pfam" id="PF12146">
    <property type="entry name" value="Hydrolase_4"/>
    <property type="match status" value="1"/>
</dbReference>
<protein>
    <submittedName>
        <fullName evidence="2">BA75_02663T0</fullName>
    </submittedName>
</protein>
<dbReference type="InterPro" id="IPR029058">
    <property type="entry name" value="AB_hydrolase_fold"/>
</dbReference>
<accession>A0A1B2JE17</accession>
<dbReference type="OrthoDB" id="449382at2759"/>
<dbReference type="PANTHER" id="PTHR31126:SF1">
    <property type="entry name" value="TYROSINE SPECIFIC PROTEIN PHOSPHATASES DOMAIN-CONTAINING PROTEIN"/>
    <property type="match status" value="1"/>
</dbReference>
<dbReference type="EMBL" id="CP014585">
    <property type="protein sequence ID" value="ANZ76222.1"/>
    <property type="molecule type" value="Genomic_DNA"/>
</dbReference>
<dbReference type="Gene3D" id="3.40.50.1820">
    <property type="entry name" value="alpha/beta hydrolase"/>
    <property type="match status" value="1"/>
</dbReference>
<dbReference type="InterPro" id="IPR029021">
    <property type="entry name" value="Prot-tyrosine_phosphatase-like"/>
</dbReference>
<evidence type="ECO:0000259" key="1">
    <source>
        <dbReference type="PROSITE" id="PS50056"/>
    </source>
</evidence>
<dbReference type="GO" id="GO:0004721">
    <property type="term" value="F:phosphoprotein phosphatase activity"/>
    <property type="evidence" value="ECO:0007669"/>
    <property type="project" value="InterPro"/>
</dbReference>
<dbReference type="InterPro" id="IPR026893">
    <property type="entry name" value="Tyr/Ser_Pase_IphP-type"/>
</dbReference>
<dbReference type="SUPFAM" id="SSF53474">
    <property type="entry name" value="alpha/beta-Hydrolases"/>
    <property type="match status" value="1"/>
</dbReference>
<dbReference type="Proteomes" id="UP000094565">
    <property type="component" value="Chromosome 2"/>
</dbReference>
<evidence type="ECO:0000313" key="2">
    <source>
        <dbReference type="EMBL" id="ANZ76222.1"/>
    </source>
</evidence>
<dbReference type="PROSITE" id="PS00383">
    <property type="entry name" value="TYR_PHOSPHATASE_1"/>
    <property type="match status" value="1"/>
</dbReference>
<dbReference type="InterPro" id="IPR000387">
    <property type="entry name" value="Tyr_Pase_dom"/>
</dbReference>